<keyword evidence="2" id="KW-1185">Reference proteome</keyword>
<name>A0AAW5QRV9_9HYPH</name>
<protein>
    <submittedName>
        <fullName evidence="1">Uncharacterized protein</fullName>
    </submittedName>
</protein>
<evidence type="ECO:0000313" key="1">
    <source>
        <dbReference type="EMBL" id="MCT8970607.1"/>
    </source>
</evidence>
<gene>
    <name evidence="1" type="ORF">MUB46_01925</name>
</gene>
<accession>A0AAW5QRV9</accession>
<comment type="caution">
    <text evidence="1">The sequence shown here is derived from an EMBL/GenBank/DDBJ whole genome shotgun (WGS) entry which is preliminary data.</text>
</comment>
<evidence type="ECO:0000313" key="2">
    <source>
        <dbReference type="Proteomes" id="UP001320898"/>
    </source>
</evidence>
<dbReference type="EMBL" id="JALIDZ010000001">
    <property type="protein sequence ID" value="MCT8970607.1"/>
    <property type="molecule type" value="Genomic_DNA"/>
</dbReference>
<proteinExistence type="predicted"/>
<organism evidence="1 2">
    <name type="scientific">Microbaculum marinisediminis</name>
    <dbReference type="NCBI Taxonomy" id="2931392"/>
    <lineage>
        <taxon>Bacteria</taxon>
        <taxon>Pseudomonadati</taxon>
        <taxon>Pseudomonadota</taxon>
        <taxon>Alphaproteobacteria</taxon>
        <taxon>Hyphomicrobiales</taxon>
        <taxon>Tepidamorphaceae</taxon>
        <taxon>Microbaculum</taxon>
    </lineage>
</organism>
<reference evidence="1 2" key="1">
    <citation type="submission" date="2022-04" db="EMBL/GenBank/DDBJ databases">
        <authorList>
            <person name="Ye Y.-Q."/>
            <person name="Du Z.-J."/>
        </authorList>
    </citation>
    <scope>NUCLEOTIDE SEQUENCE [LARGE SCALE GENOMIC DNA]</scope>
    <source>
        <strain evidence="1 2">A6E488</strain>
    </source>
</reference>
<dbReference type="AlphaFoldDB" id="A0AAW5QRV9"/>
<dbReference type="Proteomes" id="UP001320898">
    <property type="component" value="Unassembled WGS sequence"/>
</dbReference>
<dbReference type="RefSeq" id="WP_261614172.1">
    <property type="nucleotide sequence ID" value="NZ_JALIDZ010000001.1"/>
</dbReference>
<sequence>MAEPKTRPILFSGPMVRAILHGRKTQTRRVLKPQPPADMALVGIYAPKLTAVFGYVAPDADCKIPLRYIPGDLLWVRESVWQSARYPGTLPSGEPEPTSWLWGRRIHYAIDGNPPNVPNRHYPEAFRNGAFAAPDPDAVWLKRPSIHMPRWASRLTLRVTDVRVQRVQDITKAHAIAEGCAGCLGPNPCFPDEWDPSPDEEFRDLWERLNAPRGFGWEANPWVAAITFEPFAGNVGAPADWIPIAPTGKKEIHRDADT</sequence>